<evidence type="ECO:0000313" key="5">
    <source>
        <dbReference type="Proteomes" id="UP000230956"/>
    </source>
</evidence>
<name>A0A2M7T5U2_9ACTN</name>
<dbReference type="InterPro" id="IPR004042">
    <property type="entry name" value="Intein_endonuc_central"/>
</dbReference>
<protein>
    <submittedName>
        <fullName evidence="4">DNA polymerase III alpha subunit</fullName>
    </submittedName>
</protein>
<dbReference type="Pfam" id="PF14528">
    <property type="entry name" value="LAGLIDADG_3"/>
    <property type="match status" value="1"/>
</dbReference>
<evidence type="ECO:0000259" key="3">
    <source>
        <dbReference type="PROSITE" id="PS50819"/>
    </source>
</evidence>
<dbReference type="InterPro" id="IPR006141">
    <property type="entry name" value="Intein_N"/>
</dbReference>
<accession>A0A2M7T5U2</accession>
<dbReference type="NCBIfam" id="TIGR01443">
    <property type="entry name" value="intein_Cterm"/>
    <property type="match status" value="1"/>
</dbReference>
<keyword evidence="2" id="KW-0651">Protein splicing</keyword>
<dbReference type="InterPro" id="IPR004860">
    <property type="entry name" value="LAGLIDADG_dom"/>
</dbReference>
<feature type="domain" description="DOD-type homing endonuclease" evidence="3">
    <location>
        <begin position="207"/>
        <end position="323"/>
    </location>
</feature>
<dbReference type="InterPro" id="IPR030934">
    <property type="entry name" value="Intein_C"/>
</dbReference>
<dbReference type="SMART" id="SM00306">
    <property type="entry name" value="HintN"/>
    <property type="match status" value="1"/>
</dbReference>
<dbReference type="EMBL" id="PFNG01000228">
    <property type="protein sequence ID" value="PIZ35712.1"/>
    <property type="molecule type" value="Genomic_DNA"/>
</dbReference>
<dbReference type="CDD" id="cd00081">
    <property type="entry name" value="Hint"/>
    <property type="match status" value="2"/>
</dbReference>
<dbReference type="Pfam" id="PF14890">
    <property type="entry name" value="Intein_splicing"/>
    <property type="match status" value="1"/>
</dbReference>
<dbReference type="SUPFAM" id="SSF51294">
    <property type="entry name" value="Hedgehog/intein (Hint) domain"/>
    <property type="match status" value="1"/>
</dbReference>
<dbReference type="RefSeq" id="WP_286977406.1">
    <property type="nucleotide sequence ID" value="NZ_PFNG01000228.1"/>
</dbReference>
<dbReference type="PROSITE" id="PS50818">
    <property type="entry name" value="INTEIN_C_TER"/>
    <property type="match status" value="1"/>
</dbReference>
<keyword evidence="1" id="KW-0068">Autocatalytic cleavage</keyword>
<evidence type="ECO:0000313" key="4">
    <source>
        <dbReference type="EMBL" id="PIZ35712.1"/>
    </source>
</evidence>
<dbReference type="InterPro" id="IPR036844">
    <property type="entry name" value="Hint_dom_sf"/>
</dbReference>
<dbReference type="InterPro" id="IPR003587">
    <property type="entry name" value="Hint_dom_N"/>
</dbReference>
<dbReference type="PROSITE" id="PS50817">
    <property type="entry name" value="INTEIN_N_TER"/>
    <property type="match status" value="1"/>
</dbReference>
<dbReference type="SMART" id="SM00305">
    <property type="entry name" value="HintC"/>
    <property type="match status" value="1"/>
</dbReference>
<feature type="non-terminal residue" evidence="4">
    <location>
        <position position="1"/>
    </location>
</feature>
<dbReference type="PRINTS" id="PR00379">
    <property type="entry name" value="INTEIN"/>
</dbReference>
<comment type="caution">
    <text evidence="4">The sequence shown here is derived from an EMBL/GenBank/DDBJ whole genome shotgun (WGS) entry which is preliminary data.</text>
</comment>
<sequence>KLPEVLTKLRRQFVEGSVENGVEEGLAGKIFDLIVHFAGYGFNKCVIGSTEIVDADTGDIVTVEELYTSRRNINTLSCDSDYKIVKRPVIDCVANGRKQVYKVKTRLGHEITVTDNHPFLTIDGWKELRELGIGHQIASPRSLLDLGHNSWPKHRLVVLAGVLSEGNTCHPSGFYYYSKDNIQVDDFISSVEQFENTHVTVRQRRGLYEVYAGTGQDARFKKGQIPWNKLEKESGQPVNGRSPRSGARLWLEDLGLIYKDATQKFIPPEVFTLDRKSLALFIGRLWAGDGFLISTGTNRVPFYATSSRKMASQVQHLLLRFGIVSRIIDKLFKYRDQVRPGYTIYLQGRESIERFIKSIGHHIMGRGEELTALRAYYESIGDDKLSRDVVPFAIKSIVQKEKARLGATWPQIEQKTGLSMREFVGAIHSRKQGFRRSTIRRMGDYFGSDELIKHATSDIYWDKIVSIEPMGVEQTYDLEIEGTHNFIANNLIVHNSHSTAYAVVSWQTAWLKAHYPVEFMAALLTSIMGNKDKVAQYINEC</sequence>
<dbReference type="NCBIfam" id="TIGR01445">
    <property type="entry name" value="intein_Nterm"/>
    <property type="match status" value="1"/>
</dbReference>
<dbReference type="InterPro" id="IPR004805">
    <property type="entry name" value="DnaE2/DnaE/PolC"/>
</dbReference>
<dbReference type="GO" id="GO:0004519">
    <property type="term" value="F:endonuclease activity"/>
    <property type="evidence" value="ECO:0007669"/>
    <property type="project" value="InterPro"/>
</dbReference>
<dbReference type="SUPFAM" id="SSF55608">
    <property type="entry name" value="Homing endonucleases"/>
    <property type="match status" value="1"/>
</dbReference>
<evidence type="ECO:0000256" key="2">
    <source>
        <dbReference type="ARBA" id="ARBA00023000"/>
    </source>
</evidence>
<dbReference type="PANTHER" id="PTHR32294:SF0">
    <property type="entry name" value="DNA POLYMERASE III SUBUNIT ALPHA"/>
    <property type="match status" value="1"/>
</dbReference>
<dbReference type="InterPro" id="IPR006142">
    <property type="entry name" value="INTEIN"/>
</dbReference>
<dbReference type="Gene3D" id="3.10.28.10">
    <property type="entry name" value="Homing endonucleases"/>
    <property type="match status" value="1"/>
</dbReference>
<proteinExistence type="predicted"/>
<dbReference type="AlphaFoldDB" id="A0A2M7T5U2"/>
<organism evidence="4 5">
    <name type="scientific">Candidatus Aquicultor secundus</name>
    <dbReference type="NCBI Taxonomy" id="1973895"/>
    <lineage>
        <taxon>Bacteria</taxon>
        <taxon>Bacillati</taxon>
        <taxon>Actinomycetota</taxon>
        <taxon>Candidatus Aquicultoria</taxon>
        <taxon>Candidatus Aquicultorales</taxon>
        <taxon>Candidatus Aquicultoraceae</taxon>
        <taxon>Candidatus Aquicultor</taxon>
    </lineage>
</organism>
<reference evidence="5" key="1">
    <citation type="submission" date="2017-09" db="EMBL/GenBank/DDBJ databases">
        <title>Depth-based differentiation of microbial function through sediment-hosted aquifers and enrichment of novel symbionts in the deep terrestrial subsurface.</title>
        <authorList>
            <person name="Probst A.J."/>
            <person name="Ladd B."/>
            <person name="Jarett J.K."/>
            <person name="Geller-Mcgrath D.E."/>
            <person name="Sieber C.M.K."/>
            <person name="Emerson J.B."/>
            <person name="Anantharaman K."/>
            <person name="Thomas B.C."/>
            <person name="Malmstrom R."/>
            <person name="Stieglmeier M."/>
            <person name="Klingl A."/>
            <person name="Woyke T."/>
            <person name="Ryan C.M."/>
            <person name="Banfield J.F."/>
        </authorList>
    </citation>
    <scope>NUCLEOTIDE SEQUENCE [LARGE SCALE GENOMIC DNA]</scope>
</reference>
<gene>
    <name evidence="4" type="ORF">COY37_09825</name>
</gene>
<feature type="non-terminal residue" evidence="4">
    <location>
        <position position="541"/>
    </location>
</feature>
<dbReference type="Gene3D" id="2.170.16.10">
    <property type="entry name" value="Hedgehog/Intein (Hint) domain"/>
    <property type="match status" value="2"/>
</dbReference>
<dbReference type="GO" id="GO:0006260">
    <property type="term" value="P:DNA replication"/>
    <property type="evidence" value="ECO:0007669"/>
    <property type="project" value="InterPro"/>
</dbReference>
<dbReference type="InterPro" id="IPR027434">
    <property type="entry name" value="Homing_endonucl"/>
</dbReference>
<evidence type="ECO:0000256" key="1">
    <source>
        <dbReference type="ARBA" id="ARBA00022813"/>
    </source>
</evidence>
<dbReference type="InterPro" id="IPR003586">
    <property type="entry name" value="Hint_dom_C"/>
</dbReference>
<dbReference type="GO" id="GO:0016539">
    <property type="term" value="P:intein-mediated protein splicing"/>
    <property type="evidence" value="ECO:0007669"/>
    <property type="project" value="InterPro"/>
</dbReference>
<dbReference type="PROSITE" id="PS50819">
    <property type="entry name" value="INTEIN_ENDONUCLEASE"/>
    <property type="match status" value="1"/>
</dbReference>
<dbReference type="GO" id="GO:0008408">
    <property type="term" value="F:3'-5' exonuclease activity"/>
    <property type="evidence" value="ECO:0007669"/>
    <property type="project" value="InterPro"/>
</dbReference>
<dbReference type="Proteomes" id="UP000230956">
    <property type="component" value="Unassembled WGS sequence"/>
</dbReference>
<dbReference type="PANTHER" id="PTHR32294">
    <property type="entry name" value="DNA POLYMERASE III SUBUNIT ALPHA"/>
    <property type="match status" value="1"/>
</dbReference>